<evidence type="ECO:0000313" key="1">
    <source>
        <dbReference type="EMBL" id="MCP1170388.1"/>
    </source>
</evidence>
<evidence type="ECO:0000313" key="2">
    <source>
        <dbReference type="Proteomes" id="UP001139477"/>
    </source>
</evidence>
<proteinExistence type="predicted"/>
<accession>A0A9X2G0A5</accession>
<name>A0A9X2G0A5_9RHOB</name>
<dbReference type="Proteomes" id="UP001139477">
    <property type="component" value="Unassembled WGS sequence"/>
</dbReference>
<reference evidence="1" key="1">
    <citation type="submission" date="2022-06" db="EMBL/GenBank/DDBJ databases">
        <title>Limimaricola sediminis sp. nov., isolated from an intertidal sediment.</title>
        <authorList>
            <person name="Shao X."/>
        </authorList>
    </citation>
    <scope>NUCLEOTIDE SEQUENCE</scope>
    <source>
        <strain evidence="1">ASW11-118</strain>
    </source>
</reference>
<protein>
    <submittedName>
        <fullName evidence="1">Uncharacterized protein</fullName>
    </submittedName>
</protein>
<dbReference type="AlphaFoldDB" id="A0A9X2G0A5"/>
<organism evidence="1 2">
    <name type="scientific">Limimaricola litoreus</name>
    <dbReference type="NCBI Taxonomy" id="2955316"/>
    <lineage>
        <taxon>Bacteria</taxon>
        <taxon>Pseudomonadati</taxon>
        <taxon>Pseudomonadota</taxon>
        <taxon>Alphaproteobacteria</taxon>
        <taxon>Rhodobacterales</taxon>
        <taxon>Paracoccaceae</taxon>
        <taxon>Limimaricola</taxon>
    </lineage>
</organism>
<comment type="caution">
    <text evidence="1">The sequence shown here is derived from an EMBL/GenBank/DDBJ whole genome shotgun (WGS) entry which is preliminary data.</text>
</comment>
<sequence length="184" mass="19905">MSDPSFAASGAALSPLATTQSLLQSLRDGDLSGEILPEQEILPGLRFVPDPEAGMRGRYASPAGRLLELEVTHAAPARWFGLHLRLDLDELSNLALIGLAARFAARQALPVRPCIRSGTETGFVDSFFDKTIAALPRPLLHLDVIETQGPHPALAAPAPWRELVLFLPTGDFRLDLHDLRVFAA</sequence>
<gene>
    <name evidence="1" type="ORF">NHG85_17925</name>
</gene>
<dbReference type="EMBL" id="JAMYXC010000295">
    <property type="protein sequence ID" value="MCP1170388.1"/>
    <property type="molecule type" value="Genomic_DNA"/>
</dbReference>
<keyword evidence="2" id="KW-1185">Reference proteome</keyword>
<dbReference type="RefSeq" id="WP_253334987.1">
    <property type="nucleotide sequence ID" value="NZ_JAMYXC010000295.1"/>
</dbReference>